<feature type="transmembrane region" description="Helical" evidence="2">
    <location>
        <begin position="227"/>
        <end position="248"/>
    </location>
</feature>
<feature type="transmembrane region" description="Helical" evidence="2">
    <location>
        <begin position="972"/>
        <end position="990"/>
    </location>
</feature>
<feature type="transmembrane region" description="Helical" evidence="2">
    <location>
        <begin position="1092"/>
        <end position="1112"/>
    </location>
</feature>
<feature type="transmembrane region" description="Helical" evidence="2">
    <location>
        <begin position="714"/>
        <end position="731"/>
    </location>
</feature>
<evidence type="ECO:0000313" key="3">
    <source>
        <dbReference type="EMBL" id="UUX58002.1"/>
    </source>
</evidence>
<feature type="transmembrane region" description="Helical" evidence="2">
    <location>
        <begin position="279"/>
        <end position="298"/>
    </location>
</feature>
<feature type="transmembrane region" description="Helical" evidence="2">
    <location>
        <begin position="685"/>
        <end position="702"/>
    </location>
</feature>
<feature type="transmembrane region" description="Helical" evidence="2">
    <location>
        <begin position="594"/>
        <end position="612"/>
    </location>
</feature>
<feature type="transmembrane region" description="Helical" evidence="2">
    <location>
        <begin position="451"/>
        <end position="470"/>
    </location>
</feature>
<keyword evidence="2" id="KW-1133">Transmembrane helix</keyword>
<feature type="transmembrane region" description="Helical" evidence="2">
    <location>
        <begin position="743"/>
        <end position="760"/>
    </location>
</feature>
<feature type="transmembrane region" description="Helical" evidence="2">
    <location>
        <begin position="6"/>
        <end position="23"/>
    </location>
</feature>
<feature type="transmembrane region" description="Helical" evidence="2">
    <location>
        <begin position="202"/>
        <end position="221"/>
    </location>
</feature>
<proteinExistence type="predicted"/>
<accession>A0AA95BQZ8</accession>
<feature type="transmembrane region" description="Helical" evidence="2">
    <location>
        <begin position="148"/>
        <end position="169"/>
    </location>
</feature>
<evidence type="ECO:0000256" key="2">
    <source>
        <dbReference type="SAM" id="Phobius"/>
    </source>
</evidence>
<feature type="transmembrane region" description="Helical" evidence="2">
    <location>
        <begin position="307"/>
        <end position="333"/>
    </location>
</feature>
<feature type="region of interest" description="Disordered" evidence="1">
    <location>
        <begin position="1219"/>
        <end position="1269"/>
    </location>
</feature>
<feature type="transmembrane region" description="Helical" evidence="2">
    <location>
        <begin position="255"/>
        <end position="273"/>
    </location>
</feature>
<feature type="transmembrane region" description="Helical" evidence="2">
    <location>
        <begin position="624"/>
        <end position="649"/>
    </location>
</feature>
<evidence type="ECO:0000256" key="1">
    <source>
        <dbReference type="SAM" id="MobiDB-lite"/>
    </source>
</evidence>
<feature type="transmembrane region" description="Helical" evidence="2">
    <location>
        <begin position="799"/>
        <end position="817"/>
    </location>
</feature>
<organism evidence="3 4">
    <name type="scientific">Glutamicibacter halophytocola</name>
    <dbReference type="NCBI Taxonomy" id="1933880"/>
    <lineage>
        <taxon>Bacteria</taxon>
        <taxon>Bacillati</taxon>
        <taxon>Actinomycetota</taxon>
        <taxon>Actinomycetes</taxon>
        <taxon>Micrococcales</taxon>
        <taxon>Micrococcaceae</taxon>
        <taxon>Glutamicibacter</taxon>
    </lineage>
</organism>
<feature type="transmembrane region" description="Helical" evidence="2">
    <location>
        <begin position="1147"/>
        <end position="1164"/>
    </location>
</feature>
<feature type="transmembrane region" description="Helical" evidence="2">
    <location>
        <begin position="859"/>
        <end position="884"/>
    </location>
</feature>
<dbReference type="EMBL" id="CP102487">
    <property type="protein sequence ID" value="UUX58002.1"/>
    <property type="molecule type" value="Genomic_DNA"/>
</dbReference>
<feature type="transmembrane region" description="Helical" evidence="2">
    <location>
        <begin position="1067"/>
        <end position="1086"/>
    </location>
</feature>
<reference evidence="3" key="1">
    <citation type="journal article" date="2022" name="Pest Manag. Sci.">
        <title>Glutamicibacter halophytocola-mediated host fitness of potato tuber moth on Solanaceae crops.</title>
        <authorList>
            <person name="Wang W."/>
            <person name="Xiao G."/>
            <person name="Du G."/>
            <person name="Chang L."/>
            <person name="Yang Y."/>
            <person name="Ye J."/>
            <person name="Chen B."/>
        </authorList>
    </citation>
    <scope>NUCLEOTIDE SEQUENCE</scope>
    <source>
        <strain evidence="3">S2</strain>
    </source>
</reference>
<feature type="compositionally biased region" description="Polar residues" evidence="1">
    <location>
        <begin position="28"/>
        <end position="37"/>
    </location>
</feature>
<feature type="transmembrane region" description="Helical" evidence="2">
    <location>
        <begin position="556"/>
        <end position="573"/>
    </location>
</feature>
<feature type="transmembrane region" description="Helical" evidence="2">
    <location>
        <begin position="391"/>
        <end position="408"/>
    </location>
</feature>
<feature type="transmembrane region" description="Helical" evidence="2">
    <location>
        <begin position="366"/>
        <end position="385"/>
    </location>
</feature>
<feature type="transmembrane region" description="Helical" evidence="2">
    <location>
        <begin position="1041"/>
        <end position="1060"/>
    </location>
</feature>
<feature type="transmembrane region" description="Helical" evidence="2">
    <location>
        <begin position="772"/>
        <end position="793"/>
    </location>
</feature>
<gene>
    <name evidence="3" type="ORF">NUH22_11850</name>
</gene>
<feature type="transmembrane region" description="Helical" evidence="2">
    <location>
        <begin position="829"/>
        <end position="847"/>
    </location>
</feature>
<evidence type="ECO:0000313" key="4">
    <source>
        <dbReference type="Proteomes" id="UP001060018"/>
    </source>
</evidence>
<keyword evidence="2" id="KW-0472">Membrane</keyword>
<feature type="transmembrane region" description="Helical" evidence="2">
    <location>
        <begin position="339"/>
        <end position="357"/>
    </location>
</feature>
<feature type="transmembrane region" description="Helical" evidence="2">
    <location>
        <begin position="891"/>
        <end position="908"/>
    </location>
</feature>
<dbReference type="AlphaFoldDB" id="A0AA95BQZ8"/>
<name>A0AA95BQZ8_9MICC</name>
<dbReference type="Proteomes" id="UP001060018">
    <property type="component" value="Chromosome"/>
</dbReference>
<feature type="transmembrane region" description="Helical" evidence="2">
    <location>
        <begin position="1193"/>
        <end position="1211"/>
    </location>
</feature>
<feature type="transmembrane region" description="Helical" evidence="2">
    <location>
        <begin position="914"/>
        <end position="931"/>
    </location>
</feature>
<sequence length="1269" mass="137016">MTGWILLTIVLAVAAFFFGQARGRKQSQKQLPGTSAEQLREAWQQGYEAASEFLRRSGTQPQAPPSEQAPARKQAPTAGQPYSPQPWPGQTVAAGSTSPSHPATNQPSGQQEPVNIPQPSHVVSRPAAPPKPVKVLTKRERELRNINITLYVAALMIVAAGALFLSFALPPVAKLVAFFFLAAAFYAGGLTTYALKPSLRPAGAAFAGTGLALLPLCAIATYNTLDITGAATWLTFSAIGTLAVGYATLKLKSRVLSWVAVLILVSTGMAGAATLQRGILNYMLVLLLLSLALLFLAVRSQRVRRSIFFQAVMGTAQLLPAFVIVLSAILFESLQSRDFFWIFALLTAQLLLSMRLLDNLRMARFYAARVTFMLMLVAGSNYVGFSATTTAMILAFSLALQALAVLMYSSAYQQRMGLEPRHLHFERSALWGLSVISVIGAYASSNDETSLVLSVLVVPLLALLALPGLLRGTKAEVAVVSALPLVVLLDMQHHSWRPLLLFAVAIIGLSIARHRSAGLLQQVCQHARWALLLVGAGVLGAAIHESLDGSAGRSEEVAKLVTVLAMALILWAIDLASRHLDEKGMPQNHLLGRIAASAAIAIASLCYLRVLAAEGMYPDELVEFIGLGGFTWFMITTVAATGLVMASGWRLRAVAAQRTELEQPIKSAAAALLLVLYALSFDEGTWGFALLIGAAALADYLVNLRSSTSTQWKIIYASLAQLLFSSMVWWFARAMDFDLHGRFALLLVSLSIPQAARLLLSIRRGAPLRQELRWVAIGLLIGMPAATLGYGWLAGAFDRGVILLAALCIGIHGAMAFKADEAVPEIPRQFYLFAPIVSLIVVIWVQASTMPDHTGWIRWPWWSADVASAMLLFMSLLAVLAEWLWRGNKKYSVAIALAIFLPAALAAWWQAGTWWAVGAHALMAVALMLLVHSRRSAWYAIGGALMLTVAILRAVMEMRHIGGTRWLSSMDVSWSLIGTGVVLYLLAMAHGRMKDPAPGYPESGYRHAGPVGAVSRIYFASMLLALLAAGCLAHVDSSQTWSIIGAAALIFGVAVVVRFFELPASAVPYAVDGLIVLGAVLVLTSYSRIIAVPQFSSIMAYFCVIAVVLVVWRNIKAHRLLEQAYLIAASVAGSMALFASLAESNTLAQVMGLVFFGCLIAWGLKLGERLFIWWGAIAITLSVIWFLRELVFLWLVIIGLGLIAAAVYKLVKVDKVDKAGQPSAEPPAYQAPVVQQGPPRLPWQQPTQPPALQQEQRPPASPQEPGERE</sequence>
<feature type="compositionally biased region" description="Polar residues" evidence="1">
    <location>
        <begin position="1244"/>
        <end position="1256"/>
    </location>
</feature>
<feature type="region of interest" description="Disordered" evidence="1">
    <location>
        <begin position="24"/>
        <end position="132"/>
    </location>
</feature>
<feature type="transmembrane region" description="Helical" evidence="2">
    <location>
        <begin position="938"/>
        <end position="956"/>
    </location>
</feature>
<keyword evidence="2" id="KW-0812">Transmembrane</keyword>
<feature type="transmembrane region" description="Helical" evidence="2">
    <location>
        <begin position="527"/>
        <end position="544"/>
    </location>
</feature>
<feature type="transmembrane region" description="Helical" evidence="2">
    <location>
        <begin position="1124"/>
        <end position="1141"/>
    </location>
</feature>
<dbReference type="RefSeq" id="WP_257745346.1">
    <property type="nucleotide sequence ID" value="NZ_CP102487.1"/>
</dbReference>
<feature type="transmembrane region" description="Helical" evidence="2">
    <location>
        <begin position="175"/>
        <end position="195"/>
    </location>
</feature>
<protein>
    <submittedName>
        <fullName evidence="3">Proline-rich domain-containing protein</fullName>
    </submittedName>
</protein>
<feature type="transmembrane region" description="Helical" evidence="2">
    <location>
        <begin position="1011"/>
        <end position="1035"/>
    </location>
</feature>
<feature type="compositionally biased region" description="Polar residues" evidence="1">
    <location>
        <begin position="93"/>
        <end position="113"/>
    </location>
</feature>
<feature type="transmembrane region" description="Helical" evidence="2">
    <location>
        <begin position="1171"/>
        <end position="1187"/>
    </location>
</feature>
<feature type="transmembrane region" description="Helical" evidence="2">
    <location>
        <begin position="499"/>
        <end position="515"/>
    </location>
</feature>
<feature type="transmembrane region" description="Helical" evidence="2">
    <location>
        <begin position="661"/>
        <end position="679"/>
    </location>
</feature>